<comment type="caution">
    <text evidence="1">The sequence shown here is derived from an EMBL/GenBank/DDBJ whole genome shotgun (WGS) entry which is preliminary data.</text>
</comment>
<protein>
    <recommendedName>
        <fullName evidence="3">TATA-box binding protein</fullName>
    </recommendedName>
</protein>
<accession>A0A0F5PQD6</accession>
<sequence length="246" mass="28107">MKKTLAGLILFASFFVGFKGEIFFHNKSDADRLYDVFKKTHARYEYSNINGWGKIGECFCALEDLEKYAKDVAEEMKALKGAKLSRMDEGNLRQVSLEYLDDKRSVTLVVQSIKNGDKKETYLLIDNYLIKGNQNILEERKTVENAFRKVKVKPVVATSIVGSFEGKLKLEEASSIVKEVFKELRAKKVEGLEDVQVVSISGYTRSFGEYIEVGDEKINLQVALRYNSYDDRTYIWIASPLIATEY</sequence>
<dbReference type="Pfam" id="PF08680">
    <property type="entry name" value="DUF1779"/>
    <property type="match status" value="1"/>
</dbReference>
<dbReference type="InterPro" id="IPR014794">
    <property type="entry name" value="DUF1779"/>
</dbReference>
<dbReference type="EMBL" id="ABXP02000025">
    <property type="protein sequence ID" value="KKC30810.1"/>
    <property type="molecule type" value="Genomic_DNA"/>
</dbReference>
<dbReference type="InterPro" id="IPR036209">
    <property type="entry name" value="YwmB-like_sf"/>
</dbReference>
<dbReference type="RefSeq" id="WP_011024659.1">
    <property type="nucleotide sequence ID" value="NZ_ABXP02000025.1"/>
</dbReference>
<evidence type="ECO:0008006" key="3">
    <source>
        <dbReference type="Google" id="ProtNLM"/>
    </source>
</evidence>
<organism evidence="1 2">
    <name type="scientific">Caldanaerobacter subterraneus subsp. pacificus DSM 12653</name>
    <dbReference type="NCBI Taxonomy" id="391606"/>
    <lineage>
        <taxon>Bacteria</taxon>
        <taxon>Bacillati</taxon>
        <taxon>Bacillota</taxon>
        <taxon>Clostridia</taxon>
        <taxon>Thermoanaerobacterales</taxon>
        <taxon>Thermoanaerobacteraceae</taxon>
        <taxon>Caldanaerobacter</taxon>
    </lineage>
</organism>
<evidence type="ECO:0000313" key="2">
    <source>
        <dbReference type="Proteomes" id="UP000010146"/>
    </source>
</evidence>
<name>A0A0F5PQD6_9THEO</name>
<dbReference type="Proteomes" id="UP000010146">
    <property type="component" value="Unassembled WGS sequence"/>
</dbReference>
<reference evidence="1 2" key="1">
    <citation type="submission" date="2008-07" db="EMBL/GenBank/DDBJ databases">
        <authorList>
            <person name="Gonzalez J."/>
            <person name="Sokolova T."/>
            <person name="Ferriera S."/>
            <person name="Johnson J."/>
            <person name="Kravitz S."/>
            <person name="Beeson K."/>
            <person name="Sutton G."/>
            <person name="Rogers Y.-H."/>
            <person name="Friedman R."/>
            <person name="Frazier M."/>
            <person name="Venter J.C."/>
        </authorList>
    </citation>
    <scope>NUCLEOTIDE SEQUENCE [LARGE SCALE GENOMIC DNA]</scope>
    <source>
        <strain evidence="1 2">DSM 12653</strain>
    </source>
</reference>
<dbReference type="SUPFAM" id="SSF143842">
    <property type="entry name" value="YwmB-like"/>
    <property type="match status" value="1"/>
</dbReference>
<evidence type="ECO:0000313" key="1">
    <source>
        <dbReference type="EMBL" id="KKC30810.1"/>
    </source>
</evidence>
<dbReference type="Gene3D" id="3.30.360.40">
    <property type="entry name" value="YwmB-like"/>
    <property type="match status" value="1"/>
</dbReference>
<dbReference type="AlphaFoldDB" id="A0A0F5PQD6"/>
<gene>
    <name evidence="1" type="ORF">CDSM653_00132</name>
</gene>
<reference evidence="2" key="3">
    <citation type="submission" date="2015-02" db="EMBL/GenBank/DDBJ databases">
        <title>Genome analysis of three genomes within the thermophilic hydrogenogenic bacterial species Caldanaerobacter subterraneus.</title>
        <authorList>
            <person name="Sant'Anna F.H."/>
            <person name="Lebedinsky A."/>
            <person name="Sokolova T."/>
            <person name="Robb F.T."/>
            <person name="Gonzalez J.M."/>
        </authorList>
    </citation>
    <scope>NUCLEOTIDE SEQUENCE [LARGE SCALE GENOMIC DNA]</scope>
    <source>
        <strain evidence="2">DSM 12653</strain>
    </source>
</reference>
<proteinExistence type="predicted"/>
<reference evidence="1 2" key="2">
    <citation type="journal article" date="2015" name="BMC Genomics">
        <title>Analysis of three genomes within the thermophilic bacterial species Caldanaerobacter subterraneus with a focus on carbon monoxide dehydrogenase evolution and hydrolase diversity.</title>
        <authorList>
            <person name="Sant'Anna F.H."/>
            <person name="Lebedinsky A.V."/>
            <person name="Sokolova T.G."/>
            <person name="Robb F.T."/>
            <person name="Gonzalez J.M."/>
        </authorList>
    </citation>
    <scope>NUCLEOTIDE SEQUENCE [LARGE SCALE GENOMIC DNA]</scope>
    <source>
        <strain evidence="1 2">DSM 12653</strain>
    </source>
</reference>